<name>A0A7V4LCD5_9BACT</name>
<protein>
    <submittedName>
        <fullName evidence="1">Uncharacterized protein</fullName>
    </submittedName>
</protein>
<comment type="caution">
    <text evidence="1">The sequence shown here is derived from an EMBL/GenBank/DDBJ whole genome shotgun (WGS) entry which is preliminary data.</text>
</comment>
<sequence>MECKPSIHVDARGTGWASFWFDGRDPFLMDGLKEVPYNRAPYTKYPNLANILEDEPAKAKYNRIERNVRMGGTWIEWLDGMSEQTVLVRDNWLEGDPGFVAPEKGDFRLKKTSPLRRLGFKEIPVARIGLQPDRYRTAAAIARVKE</sequence>
<reference evidence="1" key="1">
    <citation type="journal article" date="2020" name="mSystems">
        <title>Genome- and Community-Level Interaction Insights into Carbon Utilization and Element Cycling Functions of Hydrothermarchaeota in Hydrothermal Sediment.</title>
        <authorList>
            <person name="Zhou Z."/>
            <person name="Liu Y."/>
            <person name="Xu W."/>
            <person name="Pan J."/>
            <person name="Luo Z.H."/>
            <person name="Li M."/>
        </authorList>
    </citation>
    <scope>NUCLEOTIDE SEQUENCE [LARGE SCALE GENOMIC DNA]</scope>
    <source>
        <strain evidence="1">SpSt-548</strain>
    </source>
</reference>
<proteinExistence type="predicted"/>
<organism evidence="1">
    <name type="scientific">Desulfobacca acetoxidans</name>
    <dbReference type="NCBI Taxonomy" id="60893"/>
    <lineage>
        <taxon>Bacteria</taxon>
        <taxon>Pseudomonadati</taxon>
        <taxon>Thermodesulfobacteriota</taxon>
        <taxon>Desulfobaccia</taxon>
        <taxon>Desulfobaccales</taxon>
        <taxon>Desulfobaccaceae</taxon>
        <taxon>Desulfobacca</taxon>
    </lineage>
</organism>
<evidence type="ECO:0000313" key="1">
    <source>
        <dbReference type="EMBL" id="HGS04412.1"/>
    </source>
</evidence>
<dbReference type="AlphaFoldDB" id="A0A7V4LCD5"/>
<accession>A0A7V4LCD5</accession>
<dbReference type="EMBL" id="DSXI01000085">
    <property type="protein sequence ID" value="HGS04412.1"/>
    <property type="molecule type" value="Genomic_DNA"/>
</dbReference>
<gene>
    <name evidence="1" type="ORF">ENT08_01500</name>
</gene>